<protein>
    <submittedName>
        <fullName evidence="4">Vinculin-like protein</fullName>
    </submittedName>
</protein>
<keyword evidence="2" id="KW-0963">Cytoplasm</keyword>
<dbReference type="InterPro" id="IPR030045">
    <property type="entry name" value="CTNNAL1"/>
</dbReference>
<dbReference type="GO" id="GO:0007266">
    <property type="term" value="P:Rho protein signal transduction"/>
    <property type="evidence" value="ECO:0007669"/>
    <property type="project" value="InterPro"/>
</dbReference>
<dbReference type="AlphaFoldDB" id="A0A1Y3AW82"/>
<comment type="caution">
    <text evidence="4">The sequence shown here is derived from an EMBL/GenBank/DDBJ whole genome shotgun (WGS) entry which is preliminary data.</text>
</comment>
<gene>
    <name evidence="4" type="ORF">BLA29_010844</name>
</gene>
<dbReference type="Proteomes" id="UP000194236">
    <property type="component" value="Unassembled WGS sequence"/>
</dbReference>
<feature type="non-terminal residue" evidence="4">
    <location>
        <position position="165"/>
    </location>
</feature>
<sequence length="165" mass="18400">LPVLLKGSAIDCDHEQIDELIEQFREHSDHVQEVCRLLFHISPTASLQVTAGHTETSIEIHGEQLLTALHTLLLYPNSKIVKENYEIFADVWSTLVGDMSQIMRDISEFLRVQHEREQMNRPPVPPQPPPPPIPHVPPSIHPSGTTRSILSSSPSLATAPITMKG</sequence>
<dbReference type="SUPFAM" id="SSF47220">
    <property type="entry name" value="alpha-catenin/vinculin-like"/>
    <property type="match status" value="1"/>
</dbReference>
<dbReference type="PANTHER" id="PTHR46342">
    <property type="entry name" value="ALPHA-CATULIN"/>
    <property type="match status" value="1"/>
</dbReference>
<evidence type="ECO:0000256" key="2">
    <source>
        <dbReference type="ARBA" id="ARBA00022490"/>
    </source>
</evidence>
<name>A0A1Y3AW82_EURMA</name>
<feature type="region of interest" description="Disordered" evidence="3">
    <location>
        <begin position="116"/>
        <end position="165"/>
    </location>
</feature>
<dbReference type="PANTHER" id="PTHR46342:SF1">
    <property type="entry name" value="ALPHA-CATULIN"/>
    <property type="match status" value="1"/>
</dbReference>
<evidence type="ECO:0000313" key="4">
    <source>
        <dbReference type="EMBL" id="OTF72760.1"/>
    </source>
</evidence>
<dbReference type="GO" id="GO:0005737">
    <property type="term" value="C:cytoplasm"/>
    <property type="evidence" value="ECO:0007669"/>
    <property type="project" value="UniProtKB-SubCell"/>
</dbReference>
<evidence type="ECO:0000256" key="1">
    <source>
        <dbReference type="ARBA" id="ARBA00004496"/>
    </source>
</evidence>
<feature type="compositionally biased region" description="Pro residues" evidence="3">
    <location>
        <begin position="122"/>
        <end position="140"/>
    </location>
</feature>
<evidence type="ECO:0000313" key="5">
    <source>
        <dbReference type="Proteomes" id="UP000194236"/>
    </source>
</evidence>
<comment type="subcellular location">
    <subcellularLocation>
        <location evidence="1">Cytoplasm</location>
    </subcellularLocation>
</comment>
<evidence type="ECO:0000256" key="3">
    <source>
        <dbReference type="SAM" id="MobiDB-lite"/>
    </source>
</evidence>
<dbReference type="EMBL" id="MUJZ01054791">
    <property type="protein sequence ID" value="OTF72760.1"/>
    <property type="molecule type" value="Genomic_DNA"/>
</dbReference>
<dbReference type="GO" id="GO:0051015">
    <property type="term" value="F:actin filament binding"/>
    <property type="evidence" value="ECO:0007669"/>
    <property type="project" value="InterPro"/>
</dbReference>
<organism evidence="4 5">
    <name type="scientific">Euroglyphus maynei</name>
    <name type="common">Mayne's house dust mite</name>
    <dbReference type="NCBI Taxonomy" id="6958"/>
    <lineage>
        <taxon>Eukaryota</taxon>
        <taxon>Metazoa</taxon>
        <taxon>Ecdysozoa</taxon>
        <taxon>Arthropoda</taxon>
        <taxon>Chelicerata</taxon>
        <taxon>Arachnida</taxon>
        <taxon>Acari</taxon>
        <taxon>Acariformes</taxon>
        <taxon>Sarcoptiformes</taxon>
        <taxon>Astigmata</taxon>
        <taxon>Psoroptidia</taxon>
        <taxon>Analgoidea</taxon>
        <taxon>Pyroglyphidae</taxon>
        <taxon>Pyroglyphinae</taxon>
        <taxon>Euroglyphus</taxon>
    </lineage>
</organism>
<feature type="non-terminal residue" evidence="4">
    <location>
        <position position="1"/>
    </location>
</feature>
<dbReference type="GO" id="GO:0007155">
    <property type="term" value="P:cell adhesion"/>
    <property type="evidence" value="ECO:0007669"/>
    <property type="project" value="InterPro"/>
</dbReference>
<dbReference type="InterPro" id="IPR036723">
    <property type="entry name" value="Alpha-catenin/vinculin-like_sf"/>
</dbReference>
<keyword evidence="5" id="KW-1185">Reference proteome</keyword>
<dbReference type="OrthoDB" id="6375209at2759"/>
<accession>A0A1Y3AW82</accession>
<reference evidence="4 5" key="1">
    <citation type="submission" date="2017-03" db="EMBL/GenBank/DDBJ databases">
        <title>Genome Survey of Euroglyphus maynei.</title>
        <authorList>
            <person name="Arlian L.G."/>
            <person name="Morgan M.S."/>
            <person name="Rider S.D."/>
        </authorList>
    </citation>
    <scope>NUCLEOTIDE SEQUENCE [LARGE SCALE GENOMIC DNA]</scope>
    <source>
        <strain evidence="4">Arlian Lab</strain>
        <tissue evidence="4">Whole body</tissue>
    </source>
</reference>
<feature type="compositionally biased region" description="Polar residues" evidence="3">
    <location>
        <begin position="144"/>
        <end position="156"/>
    </location>
</feature>
<proteinExistence type="predicted"/>
<dbReference type="Gene3D" id="1.20.120.230">
    <property type="entry name" value="Alpha-catenin/vinculin-like"/>
    <property type="match status" value="1"/>
</dbReference>